<gene>
    <name evidence="1" type="ORF">FOYG_12323</name>
</gene>
<evidence type="ECO:0000313" key="1">
    <source>
        <dbReference type="EMBL" id="EWY85034.1"/>
    </source>
</evidence>
<proteinExistence type="predicted"/>
<sequence length="38" mass="4253">MARFPGTSFASVNYRNNRVPGLKFMAWDSKFAIGCLAK</sequence>
<protein>
    <submittedName>
        <fullName evidence="1">Uncharacterized protein</fullName>
    </submittedName>
</protein>
<accession>W9HW61</accession>
<evidence type="ECO:0000313" key="2">
    <source>
        <dbReference type="Proteomes" id="UP000030753"/>
    </source>
</evidence>
<name>W9HW61_FUSOX</name>
<dbReference type="AlphaFoldDB" id="W9HW61"/>
<dbReference type="EMBL" id="JH717846">
    <property type="protein sequence ID" value="EWY85034.1"/>
    <property type="molecule type" value="Genomic_DNA"/>
</dbReference>
<reference evidence="1 2" key="1">
    <citation type="submission" date="2011-06" db="EMBL/GenBank/DDBJ databases">
        <title>The Genome Sequence of Fusarium oxysporum FOSC 3-a.</title>
        <authorList>
            <consortium name="The Broad Institute Genome Sequencing Platform"/>
            <person name="Ma L.-J."/>
            <person name="Gale L.R."/>
            <person name="Schwartz D.C."/>
            <person name="Zhou S."/>
            <person name="Corby-Kistler H."/>
            <person name="Young S.K."/>
            <person name="Zeng Q."/>
            <person name="Gargeya S."/>
            <person name="Fitzgerald M."/>
            <person name="Haas B."/>
            <person name="Abouelleil A."/>
            <person name="Alvarado L."/>
            <person name="Arachchi H.M."/>
            <person name="Berlin A."/>
            <person name="Brown A."/>
            <person name="Chapman S.B."/>
            <person name="Chen Z."/>
            <person name="Dunbar C."/>
            <person name="Freedman E."/>
            <person name="Gearin G."/>
            <person name="Gellesch M."/>
            <person name="Goldberg J."/>
            <person name="Griggs A."/>
            <person name="Gujja S."/>
            <person name="Heiman D."/>
            <person name="Howarth C."/>
            <person name="Larson L."/>
            <person name="Lui A."/>
            <person name="MacDonald P.J.P."/>
            <person name="Mehta T."/>
            <person name="Montmayeur A."/>
            <person name="Murphy C."/>
            <person name="Neiman D."/>
            <person name="Pearson M."/>
            <person name="Priest M."/>
            <person name="Roberts A."/>
            <person name="Saif S."/>
            <person name="Shea T."/>
            <person name="Shenoy N."/>
            <person name="Sisk P."/>
            <person name="Stolte C."/>
            <person name="Sykes S."/>
            <person name="Wortman J."/>
            <person name="Nusbaum C."/>
            <person name="Birren B."/>
        </authorList>
    </citation>
    <scope>NUCLEOTIDE SEQUENCE [LARGE SCALE GENOMIC DNA]</scope>
    <source>
        <strain evidence="2">FOSC 3-a</strain>
    </source>
</reference>
<dbReference type="HOGENOM" id="CLU_3335587_0_0_1"/>
<organism evidence="1 2">
    <name type="scientific">Fusarium oxysporum NRRL 32931</name>
    <dbReference type="NCBI Taxonomy" id="660029"/>
    <lineage>
        <taxon>Eukaryota</taxon>
        <taxon>Fungi</taxon>
        <taxon>Dikarya</taxon>
        <taxon>Ascomycota</taxon>
        <taxon>Pezizomycotina</taxon>
        <taxon>Sordariomycetes</taxon>
        <taxon>Hypocreomycetidae</taxon>
        <taxon>Hypocreales</taxon>
        <taxon>Nectriaceae</taxon>
        <taxon>Fusarium</taxon>
        <taxon>Fusarium oxysporum species complex</taxon>
    </lineage>
</organism>
<dbReference type="Proteomes" id="UP000030753">
    <property type="component" value="Unassembled WGS sequence"/>
</dbReference>